<evidence type="ECO:0000256" key="3">
    <source>
        <dbReference type="ARBA" id="ARBA00023186"/>
    </source>
</evidence>
<accession>A0A917C185</accession>
<dbReference type="PANTHER" id="PTHR12469">
    <property type="entry name" value="PROTEIN EMI5 HOMOLOG, MITOCHONDRIAL"/>
    <property type="match status" value="1"/>
</dbReference>
<dbReference type="EMBL" id="BMHV01000015">
    <property type="protein sequence ID" value="GGF67395.1"/>
    <property type="molecule type" value="Genomic_DNA"/>
</dbReference>
<dbReference type="GO" id="GO:0006099">
    <property type="term" value="P:tricarboxylic acid cycle"/>
    <property type="evidence" value="ECO:0007669"/>
    <property type="project" value="TreeGrafter"/>
</dbReference>
<proteinExistence type="inferred from homology"/>
<comment type="similarity">
    <text evidence="1">Belongs to the SdhE FAD assembly factor family.</text>
</comment>
<reference evidence="4" key="2">
    <citation type="submission" date="2020-09" db="EMBL/GenBank/DDBJ databases">
        <authorList>
            <person name="Sun Q."/>
            <person name="Zhou Y."/>
        </authorList>
    </citation>
    <scope>NUCLEOTIDE SEQUENCE</scope>
    <source>
        <strain evidence="4">CGMCC 1.15254</strain>
    </source>
</reference>
<dbReference type="SUPFAM" id="SSF109910">
    <property type="entry name" value="YgfY-like"/>
    <property type="match status" value="1"/>
</dbReference>
<gene>
    <name evidence="4" type="ORF">GCM10011332_21860</name>
</gene>
<evidence type="ECO:0000256" key="2">
    <source>
        <dbReference type="ARBA" id="ARBA00019418"/>
    </source>
</evidence>
<name>A0A917C185_9PROT</name>
<evidence type="ECO:0000313" key="5">
    <source>
        <dbReference type="Proteomes" id="UP000632498"/>
    </source>
</evidence>
<dbReference type="Pfam" id="PF03937">
    <property type="entry name" value="Sdh5"/>
    <property type="match status" value="1"/>
</dbReference>
<reference evidence="4" key="1">
    <citation type="journal article" date="2014" name="Int. J. Syst. Evol. Microbiol.">
        <title>Complete genome sequence of Corynebacterium casei LMG S-19264T (=DSM 44701T), isolated from a smear-ripened cheese.</title>
        <authorList>
            <consortium name="US DOE Joint Genome Institute (JGI-PGF)"/>
            <person name="Walter F."/>
            <person name="Albersmeier A."/>
            <person name="Kalinowski J."/>
            <person name="Ruckert C."/>
        </authorList>
    </citation>
    <scope>NUCLEOTIDE SEQUENCE</scope>
    <source>
        <strain evidence="4">CGMCC 1.15254</strain>
    </source>
</reference>
<sequence length="86" mass="10324">MDDRLKRLHHKCKYMGMHENDVIFARFSERYLGELPDEEISQFEALLEQNDLDIFKWITGKLDVPAEFDNNVMIKLRDCQEYIENA</sequence>
<dbReference type="RefSeq" id="WP_188664889.1">
    <property type="nucleotide sequence ID" value="NZ_BMHV01000015.1"/>
</dbReference>
<dbReference type="Gene3D" id="1.10.150.250">
    <property type="entry name" value="Flavinator of succinate dehydrogenase"/>
    <property type="match status" value="1"/>
</dbReference>
<keyword evidence="3" id="KW-0143">Chaperone</keyword>
<dbReference type="InterPro" id="IPR036714">
    <property type="entry name" value="SDH_sf"/>
</dbReference>
<dbReference type="AlphaFoldDB" id="A0A917C185"/>
<comment type="caution">
    <text evidence="4">The sequence shown here is derived from an EMBL/GenBank/DDBJ whole genome shotgun (WGS) entry which is preliminary data.</text>
</comment>
<dbReference type="PANTHER" id="PTHR12469:SF2">
    <property type="entry name" value="SUCCINATE DEHYDROGENASE ASSEMBLY FACTOR 2, MITOCHONDRIAL"/>
    <property type="match status" value="1"/>
</dbReference>
<evidence type="ECO:0000256" key="1">
    <source>
        <dbReference type="ARBA" id="ARBA00008571"/>
    </source>
</evidence>
<dbReference type="Proteomes" id="UP000632498">
    <property type="component" value="Unassembled WGS sequence"/>
</dbReference>
<protein>
    <recommendedName>
        <fullName evidence="2">FAD assembly factor SdhE</fullName>
    </recommendedName>
</protein>
<evidence type="ECO:0000313" key="4">
    <source>
        <dbReference type="EMBL" id="GGF67395.1"/>
    </source>
</evidence>
<dbReference type="InterPro" id="IPR005631">
    <property type="entry name" value="SDH"/>
</dbReference>
<keyword evidence="5" id="KW-1185">Reference proteome</keyword>
<organism evidence="4 5">
    <name type="scientific">Terasakiella brassicae</name>
    <dbReference type="NCBI Taxonomy" id="1634917"/>
    <lineage>
        <taxon>Bacteria</taxon>
        <taxon>Pseudomonadati</taxon>
        <taxon>Pseudomonadota</taxon>
        <taxon>Alphaproteobacteria</taxon>
        <taxon>Rhodospirillales</taxon>
        <taxon>Terasakiellaceae</taxon>
        <taxon>Terasakiella</taxon>
    </lineage>
</organism>